<keyword evidence="3" id="KW-0378">Hydrolase</keyword>
<keyword evidence="4" id="KW-1185">Reference proteome</keyword>
<reference evidence="2" key="1">
    <citation type="submission" date="2022-10" db="EMBL/GenBank/DDBJ databases">
        <authorList>
            <person name="Chen Y."/>
            <person name="Dougan E. K."/>
            <person name="Chan C."/>
            <person name="Rhodes N."/>
            <person name="Thang M."/>
        </authorList>
    </citation>
    <scope>NUCLEOTIDE SEQUENCE</scope>
</reference>
<feature type="compositionally biased region" description="Basic and acidic residues" evidence="1">
    <location>
        <begin position="102"/>
        <end position="114"/>
    </location>
</feature>
<dbReference type="EMBL" id="CAMXCT020000098">
    <property type="protein sequence ID" value="CAL1127150.1"/>
    <property type="molecule type" value="Genomic_DNA"/>
</dbReference>
<feature type="region of interest" description="Disordered" evidence="1">
    <location>
        <begin position="1"/>
        <end position="114"/>
    </location>
</feature>
<dbReference type="Proteomes" id="UP001152797">
    <property type="component" value="Unassembled WGS sequence"/>
</dbReference>
<comment type="caution">
    <text evidence="2">The sequence shown here is derived from an EMBL/GenBank/DDBJ whole genome shotgun (WGS) entry which is preliminary data.</text>
</comment>
<evidence type="ECO:0000256" key="1">
    <source>
        <dbReference type="SAM" id="MobiDB-lite"/>
    </source>
</evidence>
<proteinExistence type="predicted"/>
<dbReference type="AlphaFoldDB" id="A0A9P1FGF4"/>
<feature type="compositionally biased region" description="Basic and acidic residues" evidence="1">
    <location>
        <begin position="39"/>
        <end position="55"/>
    </location>
</feature>
<accession>A0A9P1FGF4</accession>
<organism evidence="2">
    <name type="scientific">Cladocopium goreaui</name>
    <dbReference type="NCBI Taxonomy" id="2562237"/>
    <lineage>
        <taxon>Eukaryota</taxon>
        <taxon>Sar</taxon>
        <taxon>Alveolata</taxon>
        <taxon>Dinophyceae</taxon>
        <taxon>Suessiales</taxon>
        <taxon>Symbiodiniaceae</taxon>
        <taxon>Cladocopium</taxon>
    </lineage>
</organism>
<evidence type="ECO:0000313" key="4">
    <source>
        <dbReference type="Proteomes" id="UP001152797"/>
    </source>
</evidence>
<dbReference type="GO" id="GO:0004386">
    <property type="term" value="F:helicase activity"/>
    <property type="evidence" value="ECO:0007669"/>
    <property type="project" value="UniProtKB-KW"/>
</dbReference>
<sequence length="512" mass="57320">MGRKANNLPARLARKKKIKDKNNLQIQGRAGLGRRREKGRSERQKQRQKPREKPVDPPVAQLSYVELAKQQEQKAEAATTQPSQVVQAPQSKKARRKQRKRTQQEAERSETWENSHVIPKADLKRDDTLYFGEDRAQEGNDGEEKGPLPKASAIELSPGMLVRIAGLKNMTTLNGETCTLQSWNVAAERWSVRIEGNDKLLKKENLEVKALLRPHTPVRLIGLRMQELNGKNGLCREWKAEKSRWLVAVEGHGDVLMKAENLEVLLKPGLQVQLCGLQTSELNGAEAVCLAPLQGRWRVRLEGGAEKALRPENLAVLSQEATFCPAVTQHVEVLEAEEKPSRLLRILRDVQEAERKGLVQRSLTLVFCLEASIAPVSLALGQRQVACLKLTASNQQERLKGFHLDGKRVLLCTDEALSAYGASSIPEVARAVSYDLPDLQCHRKRLERLNKSGEEPGGCYHAFVTDQVPAEVCRGLCEMLQAARIPIHPRLKELSTREALSVPNCWKFEPAT</sequence>
<keyword evidence="3" id="KW-0067">ATP-binding</keyword>
<dbReference type="OrthoDB" id="445308at2759"/>
<dbReference type="EMBL" id="CAMXCT030000098">
    <property type="protein sequence ID" value="CAL4761087.1"/>
    <property type="molecule type" value="Genomic_DNA"/>
</dbReference>
<feature type="compositionally biased region" description="Basic residues" evidence="1">
    <location>
        <begin position="92"/>
        <end position="101"/>
    </location>
</feature>
<reference evidence="3 4" key="2">
    <citation type="submission" date="2024-05" db="EMBL/GenBank/DDBJ databases">
        <authorList>
            <person name="Chen Y."/>
            <person name="Shah S."/>
            <person name="Dougan E. K."/>
            <person name="Thang M."/>
            <person name="Chan C."/>
        </authorList>
    </citation>
    <scope>NUCLEOTIDE SEQUENCE [LARGE SCALE GENOMIC DNA]</scope>
</reference>
<protein>
    <submittedName>
        <fullName evidence="3">Probable ATP-dependent RNA helicase DDX28 (Mitochondrial DEAD box protein 28)</fullName>
    </submittedName>
</protein>
<keyword evidence="3" id="KW-0347">Helicase</keyword>
<dbReference type="EMBL" id="CAMXCT010000098">
    <property type="protein sequence ID" value="CAI3973775.1"/>
    <property type="molecule type" value="Genomic_DNA"/>
</dbReference>
<evidence type="ECO:0000313" key="2">
    <source>
        <dbReference type="EMBL" id="CAI3973775.1"/>
    </source>
</evidence>
<evidence type="ECO:0000313" key="3">
    <source>
        <dbReference type="EMBL" id="CAL4761087.1"/>
    </source>
</evidence>
<gene>
    <name evidence="2" type="ORF">C1SCF055_LOCUS2236</name>
</gene>
<keyword evidence="3" id="KW-0547">Nucleotide-binding</keyword>
<name>A0A9P1FGF4_9DINO</name>